<dbReference type="eggNOG" id="COG3268">
    <property type="taxonomic scope" value="Bacteria"/>
</dbReference>
<feature type="domain" description="Saccharopine dehydrogenase NADP binding" evidence="2">
    <location>
        <begin position="8"/>
        <end position="110"/>
    </location>
</feature>
<dbReference type="SUPFAM" id="SSF51735">
    <property type="entry name" value="NAD(P)-binding Rossmann-fold domains"/>
    <property type="match status" value="1"/>
</dbReference>
<accession>F9W233</accession>
<gene>
    <name evidence="3" type="ORF">GOALK_118_00110</name>
</gene>
<organism evidence="3 4">
    <name type="scientific">Gordonia alkanivorans NBRC 16433</name>
    <dbReference type="NCBI Taxonomy" id="1027371"/>
    <lineage>
        <taxon>Bacteria</taxon>
        <taxon>Bacillati</taxon>
        <taxon>Actinomycetota</taxon>
        <taxon>Actinomycetes</taxon>
        <taxon>Mycobacteriales</taxon>
        <taxon>Gordoniaceae</taxon>
        <taxon>Gordonia</taxon>
    </lineage>
</organism>
<dbReference type="GO" id="GO:0009247">
    <property type="term" value="P:glycolipid biosynthetic process"/>
    <property type="evidence" value="ECO:0007669"/>
    <property type="project" value="TreeGrafter"/>
</dbReference>
<feature type="region of interest" description="Disordered" evidence="1">
    <location>
        <begin position="206"/>
        <end position="233"/>
    </location>
</feature>
<dbReference type="InterPro" id="IPR051276">
    <property type="entry name" value="Saccharopine_DH-like_oxidrdct"/>
</dbReference>
<protein>
    <recommendedName>
        <fullName evidence="2">Saccharopine dehydrogenase NADP binding domain-containing protein</fullName>
    </recommendedName>
</protein>
<sequence length="414" mass="44098">MAREFDLVLYGATGFVGRLTADYVARSAPPELRVALAGRDERSLAGIRESLGARVAGWEIARADATDAGSLDVLAARASVIVSTVGPYLTYGLPLVEACAKAGTHYADLTGEPMFTRWCIDGCDKLARESGARIVNSCGFDSIPSDLSVYQLYRRATRDAEGELGDTVLVLRAFRGGMSGGTVASGKAQALLVARDREARRLSRDPYTMTPDRLGEPSVANRSEHEVRPAGDVSPELDGWAASFFMGPHNTRVVRRSNALFDWRYGRDFRYSELMSTGTGVGGLLRASAIAGGGAVNAALTPAVRYIPRRWLDRLGPQPGSGPDARARARGHFATDTFTTTSSGARYRARFAMRGDPGYAATSVMLGETGLALALDTAELPDRAGVLTPAVALGDRLCARLSAAGVEFDVARLD</sequence>
<dbReference type="RefSeq" id="WP_006360959.1">
    <property type="nucleotide sequence ID" value="NZ_BACI01000118.1"/>
</dbReference>
<name>F9W233_9ACTN</name>
<dbReference type="Proteomes" id="UP000003558">
    <property type="component" value="Unassembled WGS sequence"/>
</dbReference>
<dbReference type="InterPro" id="IPR005097">
    <property type="entry name" value="Sacchrp_dh_NADP-bd"/>
</dbReference>
<comment type="caution">
    <text evidence="3">The sequence shown here is derived from an EMBL/GenBank/DDBJ whole genome shotgun (WGS) entry which is preliminary data.</text>
</comment>
<evidence type="ECO:0000313" key="3">
    <source>
        <dbReference type="EMBL" id="GAA14893.1"/>
    </source>
</evidence>
<dbReference type="InterPro" id="IPR036291">
    <property type="entry name" value="NAD(P)-bd_dom_sf"/>
</dbReference>
<dbReference type="GO" id="GO:0005886">
    <property type="term" value="C:plasma membrane"/>
    <property type="evidence" value="ECO:0007669"/>
    <property type="project" value="TreeGrafter"/>
</dbReference>
<dbReference type="AlphaFoldDB" id="F9W233"/>
<dbReference type="STRING" id="1027371.GOALK_118_00110"/>
<dbReference type="PANTHER" id="PTHR12286">
    <property type="entry name" value="SACCHAROPINE DEHYDROGENASE-LIKE OXIDOREDUCTASE"/>
    <property type="match status" value="1"/>
</dbReference>
<reference evidence="3 4" key="1">
    <citation type="submission" date="2011-05" db="EMBL/GenBank/DDBJ databases">
        <title>Whole genome shotgun sequence of Gordonia alkanivorans NBRC 16433.</title>
        <authorList>
            <person name="Hosoyama A."/>
            <person name="Nakamura S."/>
            <person name="Takarada H."/>
            <person name="Tsuchikane K."/>
            <person name="Yamazaki S."/>
            <person name="Fujita N."/>
        </authorList>
    </citation>
    <scope>NUCLEOTIDE SEQUENCE [LARGE SCALE GENOMIC DNA]</scope>
    <source>
        <strain evidence="3 4">NBRC 16433</strain>
    </source>
</reference>
<proteinExistence type="predicted"/>
<dbReference type="EMBL" id="BACI01000118">
    <property type="protein sequence ID" value="GAA14893.1"/>
    <property type="molecule type" value="Genomic_DNA"/>
</dbReference>
<evidence type="ECO:0000256" key="1">
    <source>
        <dbReference type="SAM" id="MobiDB-lite"/>
    </source>
</evidence>
<dbReference type="Gene3D" id="3.40.50.720">
    <property type="entry name" value="NAD(P)-binding Rossmann-like Domain"/>
    <property type="match status" value="1"/>
</dbReference>
<evidence type="ECO:0000313" key="4">
    <source>
        <dbReference type="Proteomes" id="UP000003558"/>
    </source>
</evidence>
<evidence type="ECO:0000259" key="2">
    <source>
        <dbReference type="Pfam" id="PF03435"/>
    </source>
</evidence>
<dbReference type="Pfam" id="PF03435">
    <property type="entry name" value="Sacchrp_dh_NADP"/>
    <property type="match status" value="1"/>
</dbReference>
<dbReference type="PANTHER" id="PTHR12286:SF5">
    <property type="entry name" value="SACCHAROPINE DEHYDROGENASE-LIKE OXIDOREDUCTASE"/>
    <property type="match status" value="1"/>
</dbReference>